<protein>
    <recommendedName>
        <fullName evidence="4">Encoded protein</fullName>
    </recommendedName>
</protein>
<dbReference type="EMBL" id="MU070571">
    <property type="protein sequence ID" value="KAF5827179.1"/>
    <property type="molecule type" value="Genomic_DNA"/>
</dbReference>
<reference evidence="2" key="1">
    <citation type="submission" date="2017-08" db="EMBL/GenBank/DDBJ databases">
        <authorList>
            <person name="Polle J.E."/>
            <person name="Barry K."/>
            <person name="Cushman J."/>
            <person name="Schmutz J."/>
            <person name="Tran D."/>
            <person name="Hathwaick L.T."/>
            <person name="Yim W.C."/>
            <person name="Jenkins J."/>
            <person name="Mckie-Krisberg Z.M."/>
            <person name="Prochnik S."/>
            <person name="Lindquist E."/>
            <person name="Dockter R.B."/>
            <person name="Adam C."/>
            <person name="Molina H."/>
            <person name="Bunkerborg J."/>
            <person name="Jin E."/>
            <person name="Buchheim M."/>
            <person name="Magnuson J."/>
        </authorList>
    </citation>
    <scope>NUCLEOTIDE SEQUENCE</scope>
    <source>
        <strain evidence="2">CCAP 19/18</strain>
    </source>
</reference>
<evidence type="ECO:0008006" key="4">
    <source>
        <dbReference type="Google" id="ProtNLM"/>
    </source>
</evidence>
<name>A0ABQ7FXU9_DUNSA</name>
<sequence length="69" mass="7847">MHNKGGTSSMLQMHQKGNTSSMLTADASEEWHIKHAHCRCIRRVTRQKHAGCRCIRRGDTTKACSLQMH</sequence>
<gene>
    <name evidence="2" type="ORF">DUNSADRAFT_1187</name>
</gene>
<dbReference type="Proteomes" id="UP000815325">
    <property type="component" value="Unassembled WGS sequence"/>
</dbReference>
<proteinExistence type="predicted"/>
<comment type="caution">
    <text evidence="2">The sequence shown here is derived from an EMBL/GenBank/DDBJ whole genome shotgun (WGS) entry which is preliminary data.</text>
</comment>
<feature type="region of interest" description="Disordered" evidence="1">
    <location>
        <begin position="1"/>
        <end position="23"/>
    </location>
</feature>
<organism evidence="2 3">
    <name type="scientific">Dunaliella salina</name>
    <name type="common">Green alga</name>
    <name type="synonym">Protococcus salinus</name>
    <dbReference type="NCBI Taxonomy" id="3046"/>
    <lineage>
        <taxon>Eukaryota</taxon>
        <taxon>Viridiplantae</taxon>
        <taxon>Chlorophyta</taxon>
        <taxon>core chlorophytes</taxon>
        <taxon>Chlorophyceae</taxon>
        <taxon>CS clade</taxon>
        <taxon>Chlamydomonadales</taxon>
        <taxon>Dunaliellaceae</taxon>
        <taxon>Dunaliella</taxon>
    </lineage>
</organism>
<evidence type="ECO:0000313" key="3">
    <source>
        <dbReference type="Proteomes" id="UP000815325"/>
    </source>
</evidence>
<accession>A0ABQ7FXU9</accession>
<keyword evidence="3" id="KW-1185">Reference proteome</keyword>
<evidence type="ECO:0000313" key="2">
    <source>
        <dbReference type="EMBL" id="KAF5827179.1"/>
    </source>
</evidence>
<evidence type="ECO:0000256" key="1">
    <source>
        <dbReference type="SAM" id="MobiDB-lite"/>
    </source>
</evidence>